<dbReference type="Gramene" id="OE9A015553T1">
    <property type="protein sequence ID" value="OE9A015553C1"/>
    <property type="gene ID" value="OE9A015553"/>
</dbReference>
<dbReference type="Proteomes" id="UP000594638">
    <property type="component" value="Unassembled WGS sequence"/>
</dbReference>
<evidence type="ECO:0000313" key="2">
    <source>
        <dbReference type="Proteomes" id="UP000594638"/>
    </source>
</evidence>
<organism evidence="1 2">
    <name type="scientific">Olea europaea subsp. europaea</name>
    <dbReference type="NCBI Taxonomy" id="158383"/>
    <lineage>
        <taxon>Eukaryota</taxon>
        <taxon>Viridiplantae</taxon>
        <taxon>Streptophyta</taxon>
        <taxon>Embryophyta</taxon>
        <taxon>Tracheophyta</taxon>
        <taxon>Spermatophyta</taxon>
        <taxon>Magnoliopsida</taxon>
        <taxon>eudicotyledons</taxon>
        <taxon>Gunneridae</taxon>
        <taxon>Pentapetalae</taxon>
        <taxon>asterids</taxon>
        <taxon>lamiids</taxon>
        <taxon>Lamiales</taxon>
        <taxon>Oleaceae</taxon>
        <taxon>Oleeae</taxon>
        <taxon>Olea</taxon>
    </lineage>
</organism>
<proteinExistence type="predicted"/>
<dbReference type="AlphaFoldDB" id="A0A8S0RU36"/>
<reference evidence="1 2" key="1">
    <citation type="submission" date="2019-12" db="EMBL/GenBank/DDBJ databases">
        <authorList>
            <person name="Alioto T."/>
            <person name="Alioto T."/>
            <person name="Gomez Garrido J."/>
        </authorList>
    </citation>
    <scope>NUCLEOTIDE SEQUENCE [LARGE SCALE GENOMIC DNA]</scope>
</reference>
<sequence length="67" mass="7963">MELDEDYIVWFIMRTLPSLFDSIRSSYNAQKEQWIVEKMTTILAKEEDDMKKGRAKSEAMVMNQNNN</sequence>
<evidence type="ECO:0000313" key="1">
    <source>
        <dbReference type="EMBL" id="CAA2983195.1"/>
    </source>
</evidence>
<comment type="caution">
    <text evidence="1">The sequence shown here is derived from an EMBL/GenBank/DDBJ whole genome shotgun (WGS) entry which is preliminary data.</text>
</comment>
<dbReference type="EMBL" id="CACTIH010003724">
    <property type="protein sequence ID" value="CAA2983195.1"/>
    <property type="molecule type" value="Genomic_DNA"/>
</dbReference>
<protein>
    <submittedName>
        <fullName evidence="1">Retrovirus-related Pol poly from transposon TNT 1-94</fullName>
    </submittedName>
</protein>
<name>A0A8S0RU36_OLEEU</name>
<gene>
    <name evidence="1" type="ORF">OLEA9_A015553</name>
</gene>
<feature type="non-terminal residue" evidence="1">
    <location>
        <position position="67"/>
    </location>
</feature>
<keyword evidence="2" id="KW-1185">Reference proteome</keyword>
<dbReference type="OrthoDB" id="1637306at2759"/>
<accession>A0A8S0RU36</accession>